<dbReference type="Proteomes" id="UP000807306">
    <property type="component" value="Unassembled WGS sequence"/>
</dbReference>
<keyword evidence="1" id="KW-0812">Transmembrane</keyword>
<accession>A0A9P6E8H6</accession>
<evidence type="ECO:0000313" key="2">
    <source>
        <dbReference type="EMBL" id="KAF9524425.1"/>
    </source>
</evidence>
<proteinExistence type="predicted"/>
<keyword evidence="1" id="KW-0472">Membrane</keyword>
<dbReference type="EMBL" id="MU157899">
    <property type="protein sequence ID" value="KAF9524425.1"/>
    <property type="molecule type" value="Genomic_DNA"/>
</dbReference>
<comment type="caution">
    <text evidence="2">The sequence shown here is derived from an EMBL/GenBank/DDBJ whole genome shotgun (WGS) entry which is preliminary data.</text>
</comment>
<evidence type="ECO:0000313" key="3">
    <source>
        <dbReference type="Proteomes" id="UP000807306"/>
    </source>
</evidence>
<keyword evidence="1" id="KW-1133">Transmembrane helix</keyword>
<feature type="transmembrane region" description="Helical" evidence="1">
    <location>
        <begin position="42"/>
        <end position="62"/>
    </location>
</feature>
<gene>
    <name evidence="2" type="ORF">CPB83DRAFT_861348</name>
</gene>
<sequence length="107" mass="11734">MAWPATQSTLVPGRVGPTQTFSMIWLSYSNRSIMIERWAKQLGLLTAIDVAPLAALGLWITIVERGSSSSCGRNLLHLTTIMSGPQILGDVFRRTEGWETVWSAGKS</sequence>
<keyword evidence="3" id="KW-1185">Reference proteome</keyword>
<protein>
    <submittedName>
        <fullName evidence="2">Uncharacterized protein</fullName>
    </submittedName>
</protein>
<reference evidence="2" key="1">
    <citation type="submission" date="2020-11" db="EMBL/GenBank/DDBJ databases">
        <authorList>
            <consortium name="DOE Joint Genome Institute"/>
            <person name="Ahrendt S."/>
            <person name="Riley R."/>
            <person name="Andreopoulos W."/>
            <person name="Labutti K."/>
            <person name="Pangilinan J."/>
            <person name="Ruiz-Duenas F.J."/>
            <person name="Barrasa J.M."/>
            <person name="Sanchez-Garcia M."/>
            <person name="Camarero S."/>
            <person name="Miyauchi S."/>
            <person name="Serrano A."/>
            <person name="Linde D."/>
            <person name="Babiker R."/>
            <person name="Drula E."/>
            <person name="Ayuso-Fernandez I."/>
            <person name="Pacheco R."/>
            <person name="Padilla G."/>
            <person name="Ferreira P."/>
            <person name="Barriuso J."/>
            <person name="Kellner H."/>
            <person name="Castanera R."/>
            <person name="Alfaro M."/>
            <person name="Ramirez L."/>
            <person name="Pisabarro A.G."/>
            <person name="Kuo A."/>
            <person name="Tritt A."/>
            <person name="Lipzen A."/>
            <person name="He G."/>
            <person name="Yan M."/>
            <person name="Ng V."/>
            <person name="Cullen D."/>
            <person name="Martin F."/>
            <person name="Rosso M.-N."/>
            <person name="Henrissat B."/>
            <person name="Hibbett D."/>
            <person name="Martinez A.T."/>
            <person name="Grigoriev I.V."/>
        </authorList>
    </citation>
    <scope>NUCLEOTIDE SEQUENCE</scope>
    <source>
        <strain evidence="2">CBS 506.95</strain>
    </source>
</reference>
<dbReference type="AlphaFoldDB" id="A0A9P6E8H6"/>
<name>A0A9P6E8H6_9AGAR</name>
<evidence type="ECO:0000256" key="1">
    <source>
        <dbReference type="SAM" id="Phobius"/>
    </source>
</evidence>
<organism evidence="2 3">
    <name type="scientific">Crepidotus variabilis</name>
    <dbReference type="NCBI Taxonomy" id="179855"/>
    <lineage>
        <taxon>Eukaryota</taxon>
        <taxon>Fungi</taxon>
        <taxon>Dikarya</taxon>
        <taxon>Basidiomycota</taxon>
        <taxon>Agaricomycotina</taxon>
        <taxon>Agaricomycetes</taxon>
        <taxon>Agaricomycetidae</taxon>
        <taxon>Agaricales</taxon>
        <taxon>Agaricineae</taxon>
        <taxon>Crepidotaceae</taxon>
        <taxon>Crepidotus</taxon>
    </lineage>
</organism>